<organism evidence="1 2">
    <name type="scientific">Stephania yunnanensis</name>
    <dbReference type="NCBI Taxonomy" id="152371"/>
    <lineage>
        <taxon>Eukaryota</taxon>
        <taxon>Viridiplantae</taxon>
        <taxon>Streptophyta</taxon>
        <taxon>Embryophyta</taxon>
        <taxon>Tracheophyta</taxon>
        <taxon>Spermatophyta</taxon>
        <taxon>Magnoliopsida</taxon>
        <taxon>Ranunculales</taxon>
        <taxon>Menispermaceae</taxon>
        <taxon>Menispermoideae</taxon>
        <taxon>Cissampelideae</taxon>
        <taxon>Stephania</taxon>
    </lineage>
</organism>
<accession>A0AAP0HCH2</accession>
<sequence>MTLFLSSAINVKGPARLIAFSITFRQRNGRATSHLVFNPKRKASLKGHWQFCRSQAEAVRQISGRDQGLIAEGEAVAWNSSTPQRTLPVPMMRQRSLRGANARTNFDHLQATITTSAMGLVLLGGSGAEDFDMNKNGTLCACRKLLDAVLCLKPIYGSAKRERMGF</sequence>
<gene>
    <name evidence="1" type="ORF">Syun_030780</name>
</gene>
<keyword evidence="2" id="KW-1185">Reference proteome</keyword>
<evidence type="ECO:0000313" key="2">
    <source>
        <dbReference type="Proteomes" id="UP001420932"/>
    </source>
</evidence>
<evidence type="ECO:0000313" key="1">
    <source>
        <dbReference type="EMBL" id="KAK9081734.1"/>
    </source>
</evidence>
<comment type="caution">
    <text evidence="1">The sequence shown here is derived from an EMBL/GenBank/DDBJ whole genome shotgun (WGS) entry which is preliminary data.</text>
</comment>
<reference evidence="1 2" key="1">
    <citation type="submission" date="2024-01" db="EMBL/GenBank/DDBJ databases">
        <title>Genome assemblies of Stephania.</title>
        <authorList>
            <person name="Yang L."/>
        </authorList>
    </citation>
    <scope>NUCLEOTIDE SEQUENCE [LARGE SCALE GENOMIC DNA]</scope>
    <source>
        <strain evidence="1">YNDBR</strain>
        <tissue evidence="1">Leaf</tissue>
    </source>
</reference>
<dbReference type="AlphaFoldDB" id="A0AAP0HCH2"/>
<protein>
    <submittedName>
        <fullName evidence="1">Uncharacterized protein</fullName>
    </submittedName>
</protein>
<proteinExistence type="predicted"/>
<dbReference type="EMBL" id="JBBNAF010000047">
    <property type="protein sequence ID" value="KAK9081734.1"/>
    <property type="molecule type" value="Genomic_DNA"/>
</dbReference>
<name>A0AAP0HCH2_9MAGN</name>
<dbReference type="Proteomes" id="UP001420932">
    <property type="component" value="Unassembled WGS sequence"/>
</dbReference>